<protein>
    <submittedName>
        <fullName evidence="2">Uncharacterized protein</fullName>
    </submittedName>
</protein>
<evidence type="ECO:0000313" key="2">
    <source>
        <dbReference type="EMBL" id="TNN23252.1"/>
    </source>
</evidence>
<keyword evidence="3" id="KW-1185">Reference proteome</keyword>
<evidence type="ECO:0000313" key="3">
    <source>
        <dbReference type="Proteomes" id="UP000314294"/>
    </source>
</evidence>
<organism evidence="2 3">
    <name type="scientific">Liparis tanakae</name>
    <name type="common">Tanaka's snailfish</name>
    <dbReference type="NCBI Taxonomy" id="230148"/>
    <lineage>
        <taxon>Eukaryota</taxon>
        <taxon>Metazoa</taxon>
        <taxon>Chordata</taxon>
        <taxon>Craniata</taxon>
        <taxon>Vertebrata</taxon>
        <taxon>Euteleostomi</taxon>
        <taxon>Actinopterygii</taxon>
        <taxon>Neopterygii</taxon>
        <taxon>Teleostei</taxon>
        <taxon>Neoteleostei</taxon>
        <taxon>Acanthomorphata</taxon>
        <taxon>Eupercaria</taxon>
        <taxon>Perciformes</taxon>
        <taxon>Cottioidei</taxon>
        <taxon>Cottales</taxon>
        <taxon>Liparidae</taxon>
        <taxon>Liparis</taxon>
    </lineage>
</organism>
<sequence>MAAGREKKSNTSERVSGIVQGAGPKVEAGRSLGTSVKQKCAGRPPPAAAVLVLWSDRIQREAGLRVGVSTSVSLLFGDDVVIPDPGGLTPVTPVA</sequence>
<feature type="compositionally biased region" description="Basic and acidic residues" evidence="1">
    <location>
        <begin position="1"/>
        <end position="11"/>
    </location>
</feature>
<feature type="region of interest" description="Disordered" evidence="1">
    <location>
        <begin position="1"/>
        <end position="42"/>
    </location>
</feature>
<dbReference type="Proteomes" id="UP000314294">
    <property type="component" value="Unassembled WGS sequence"/>
</dbReference>
<comment type="caution">
    <text evidence="2">The sequence shown here is derived from an EMBL/GenBank/DDBJ whole genome shotgun (WGS) entry which is preliminary data.</text>
</comment>
<proteinExistence type="predicted"/>
<gene>
    <name evidence="2" type="ORF">EYF80_066629</name>
</gene>
<evidence type="ECO:0000256" key="1">
    <source>
        <dbReference type="SAM" id="MobiDB-lite"/>
    </source>
</evidence>
<reference evidence="2 3" key="1">
    <citation type="submission" date="2019-03" db="EMBL/GenBank/DDBJ databases">
        <title>First draft genome of Liparis tanakae, snailfish: a comprehensive survey of snailfish specific genes.</title>
        <authorList>
            <person name="Kim W."/>
            <person name="Song I."/>
            <person name="Jeong J.-H."/>
            <person name="Kim D."/>
            <person name="Kim S."/>
            <person name="Ryu S."/>
            <person name="Song J.Y."/>
            <person name="Lee S.K."/>
        </authorList>
    </citation>
    <scope>NUCLEOTIDE SEQUENCE [LARGE SCALE GENOMIC DNA]</scope>
    <source>
        <tissue evidence="2">Muscle</tissue>
    </source>
</reference>
<dbReference type="AlphaFoldDB" id="A0A4Z2E4I6"/>
<name>A0A4Z2E4I6_9TELE</name>
<accession>A0A4Z2E4I6</accession>
<dbReference type="EMBL" id="SRLO01019191">
    <property type="protein sequence ID" value="TNN23252.1"/>
    <property type="molecule type" value="Genomic_DNA"/>
</dbReference>